<feature type="binding site" evidence="8">
    <location>
        <position position="282"/>
    </location>
    <ligand>
        <name>Zn(2+)</name>
        <dbReference type="ChEBI" id="CHEBI:29105"/>
        <label>4</label>
        <note>catalytic</note>
    </ligand>
</feature>
<evidence type="ECO:0000256" key="8">
    <source>
        <dbReference type="HAMAP-Rule" id="MF_03174"/>
    </source>
</evidence>
<feature type="binding site" evidence="8">
    <location>
        <position position="315"/>
    </location>
    <ligand>
        <name>Zn(2+)</name>
        <dbReference type="ChEBI" id="CHEBI:29105"/>
        <label>4</label>
        <note>catalytic</note>
    </ligand>
</feature>
<dbReference type="Pfam" id="PF15801">
    <property type="entry name" value="zf-C6H2"/>
    <property type="match status" value="1"/>
</dbReference>
<dbReference type="AlphaFoldDB" id="A0A1E5R3T8"/>
<dbReference type="PROSITE" id="PS00680">
    <property type="entry name" value="MAP_1"/>
    <property type="match status" value="1"/>
</dbReference>
<proteinExistence type="inferred from homology"/>
<feature type="binding site" evidence="8">
    <location>
        <position position="346"/>
    </location>
    <ligand>
        <name>Zn(2+)</name>
        <dbReference type="ChEBI" id="CHEBI:29105"/>
        <label>3</label>
    </ligand>
</feature>
<evidence type="ECO:0000256" key="11">
    <source>
        <dbReference type="SAM" id="MobiDB-lite"/>
    </source>
</evidence>
<keyword evidence="3 8" id="KW-0645">Protease</keyword>
<comment type="subunit">
    <text evidence="8">Associates with the 60S ribosomal subunit of the 80S translational complex.</text>
</comment>
<comment type="subcellular location">
    <subcellularLocation>
        <location evidence="8">Cytoplasm</location>
    </subcellularLocation>
</comment>
<dbReference type="HAMAP" id="MF_01974">
    <property type="entry name" value="MetAP_1"/>
    <property type="match status" value="1"/>
</dbReference>
<evidence type="ECO:0000256" key="10">
    <source>
        <dbReference type="RuleBase" id="RU003653"/>
    </source>
</evidence>
<keyword evidence="14" id="KW-1185">Reference proteome</keyword>
<dbReference type="NCBIfam" id="TIGR00500">
    <property type="entry name" value="met_pdase_I"/>
    <property type="match status" value="1"/>
</dbReference>
<dbReference type="PANTHER" id="PTHR43330:SF7">
    <property type="entry name" value="METHIONINE AMINOPEPTIDASE 1"/>
    <property type="match status" value="1"/>
</dbReference>
<feature type="region of interest" description="Disordered" evidence="11">
    <location>
        <begin position="362"/>
        <end position="381"/>
    </location>
</feature>
<comment type="caution">
    <text evidence="13">The sequence shown here is derived from an EMBL/GenBank/DDBJ whole genome shotgun (WGS) entry which is preliminary data.</text>
</comment>
<dbReference type="InterPro" id="IPR031615">
    <property type="entry name" value="Zfn-C6H2"/>
</dbReference>
<dbReference type="SUPFAM" id="SSF55920">
    <property type="entry name" value="Creatinase/aminopeptidase"/>
    <property type="match status" value="1"/>
</dbReference>
<feature type="binding site" evidence="8">
    <location>
        <position position="346"/>
    </location>
    <ligand>
        <name>Zn(2+)</name>
        <dbReference type="ChEBI" id="CHEBI:29105"/>
        <label>4</label>
        <note>catalytic</note>
    </ligand>
</feature>
<feature type="binding site" evidence="8">
    <location>
        <position position="289"/>
    </location>
    <ligand>
        <name>a protein</name>
        <dbReference type="ChEBI" id="CHEBI:16541"/>
    </ligand>
    <ligandPart>
        <name>N-terminal L-methionine residue</name>
        <dbReference type="ChEBI" id="CHEBI:64731"/>
    </ligandPart>
</feature>
<dbReference type="GO" id="GO:0005829">
    <property type="term" value="C:cytosol"/>
    <property type="evidence" value="ECO:0007669"/>
    <property type="project" value="TreeGrafter"/>
</dbReference>
<dbReference type="OrthoDB" id="3209743at2759"/>
<comment type="similarity">
    <text evidence="8 9">Belongs to the peptidase M24A family. Methionine aminopeptidase type 1 subfamily.</text>
</comment>
<gene>
    <name evidence="13" type="ORF">AWRI3578_g3739</name>
</gene>
<comment type="catalytic activity">
    <reaction evidence="8 10">
        <text>Release of N-terminal amino acids, preferentially methionine, from peptides and arylamides.</text>
        <dbReference type="EC" id="3.4.11.18"/>
    </reaction>
</comment>
<feature type="domain" description="C6H2-type" evidence="12">
    <location>
        <begin position="6"/>
        <end position="60"/>
    </location>
</feature>
<dbReference type="PROSITE" id="PS52013">
    <property type="entry name" value="ZF_C6H2"/>
    <property type="match status" value="1"/>
</dbReference>
<evidence type="ECO:0000256" key="9">
    <source>
        <dbReference type="PROSITE-ProRule" id="PRU01357"/>
    </source>
</evidence>
<evidence type="ECO:0000313" key="13">
    <source>
        <dbReference type="EMBL" id="OEJ81243.1"/>
    </source>
</evidence>
<evidence type="ECO:0000256" key="6">
    <source>
        <dbReference type="ARBA" id="ARBA00022801"/>
    </source>
</evidence>
<feature type="binding site" evidence="8">
    <location>
        <position position="190"/>
    </location>
    <ligand>
        <name>a protein</name>
        <dbReference type="ChEBI" id="CHEBI:16541"/>
    </ligand>
    <ligandPart>
        <name>N-terminal L-methionine residue</name>
        <dbReference type="ChEBI" id="CHEBI:64731"/>
    </ligandPart>
</feature>
<dbReference type="CDD" id="cd01086">
    <property type="entry name" value="MetAP1"/>
    <property type="match status" value="1"/>
</dbReference>
<organism evidence="13 14">
    <name type="scientific">Hanseniaspora opuntiae</name>
    <dbReference type="NCBI Taxonomy" id="211096"/>
    <lineage>
        <taxon>Eukaryota</taxon>
        <taxon>Fungi</taxon>
        <taxon>Dikarya</taxon>
        <taxon>Ascomycota</taxon>
        <taxon>Saccharomycotina</taxon>
        <taxon>Saccharomycetes</taxon>
        <taxon>Saccharomycodales</taxon>
        <taxon>Saccharomycodaceae</taxon>
        <taxon>Hanseniaspora</taxon>
    </lineage>
</organism>
<dbReference type="InterPro" id="IPR001714">
    <property type="entry name" value="Pept_M24_MAP"/>
</dbReference>
<comment type="function">
    <text evidence="8 10">Cotranslationally removes the N-terminal methionine from nascent proteins. The N-terminal methionine is often cleaved when the second residue in the primary sequence is small and uncharged (Met-Ala-, Cys, Gly, Pro, Ser, Thr, or Val).</text>
</comment>
<dbReference type="EC" id="3.4.11.18" evidence="10"/>
<evidence type="ECO:0000256" key="3">
    <source>
        <dbReference type="ARBA" id="ARBA00022670"/>
    </source>
</evidence>
<feature type="binding site" evidence="8">
    <location>
        <position position="207"/>
    </location>
    <ligand>
        <name>Zn(2+)</name>
        <dbReference type="ChEBI" id="CHEBI:29105"/>
        <label>3</label>
    </ligand>
</feature>
<dbReference type="GO" id="GO:0070006">
    <property type="term" value="F:metalloaminopeptidase activity"/>
    <property type="evidence" value="ECO:0007669"/>
    <property type="project" value="UniProtKB-UniRule"/>
</dbReference>
<comment type="cofactor">
    <cofactor evidence="10">
        <name>Co(2+)</name>
        <dbReference type="ChEBI" id="CHEBI:48828"/>
    </cofactor>
    <cofactor evidence="10">
        <name>Zn(2+)</name>
        <dbReference type="ChEBI" id="CHEBI:29105"/>
    </cofactor>
    <cofactor evidence="10">
        <name>Mn(2+)</name>
        <dbReference type="ChEBI" id="CHEBI:29035"/>
    </cofactor>
    <cofactor evidence="10">
        <name>Fe(2+)</name>
        <dbReference type="ChEBI" id="CHEBI:29033"/>
    </cofactor>
    <text evidence="10">Binds 2 divalent metal cations per subunit. Has a high-affinity and a low affinity metal-binding site. The true nature of the physiological cofactor is under debate. The enzyme is active with cobalt, zinc, manganese or divalent iron ions.</text>
</comment>
<name>A0A1E5R3T8_9ASCO</name>
<dbReference type="GO" id="GO:0006508">
    <property type="term" value="P:proteolysis"/>
    <property type="evidence" value="ECO:0007669"/>
    <property type="project" value="UniProtKB-KW"/>
</dbReference>
<evidence type="ECO:0000313" key="14">
    <source>
        <dbReference type="Proteomes" id="UP000095605"/>
    </source>
</evidence>
<protein>
    <recommendedName>
        <fullName evidence="10">Methionine aminopeptidase</fullName>
        <ecNumber evidence="10">3.4.11.18</ecNumber>
    </recommendedName>
</protein>
<keyword evidence="4 8" id="KW-0479">Metal-binding</keyword>
<dbReference type="PANTHER" id="PTHR43330">
    <property type="entry name" value="METHIONINE AMINOPEPTIDASE"/>
    <property type="match status" value="1"/>
</dbReference>
<feature type="binding site" evidence="8">
    <location>
        <position position="218"/>
    </location>
    <ligand>
        <name>Zn(2+)</name>
        <dbReference type="ChEBI" id="CHEBI:29105"/>
        <label>3</label>
    </ligand>
</feature>
<evidence type="ECO:0000256" key="2">
    <source>
        <dbReference type="ARBA" id="ARBA00022490"/>
    </source>
</evidence>
<evidence type="ECO:0000259" key="12">
    <source>
        <dbReference type="PROSITE" id="PS52013"/>
    </source>
</evidence>
<dbReference type="PRINTS" id="PR00599">
    <property type="entry name" value="MAPEPTIDASE"/>
</dbReference>
<sequence>MTEETKNFCSDLQCGKETTSNLKCPICLKQGIISCFCDEGCYQNSYRQHKSLHWDEKAGEGKPYDPFKSFKYPGPLRAAYPLTPKRSIPDNIVKAEWADNGIPVEEQQNDRLNSIPVYSKDEIKKIRKACIYGREILDIAAAAVKPGVKTDEIDAIVHEESIKRDCYPSPLNYYNFPKSVCTSVNEIVCHGVPDQTVLKEGDIVNIDVSVFYQGFHADLNETYYVGEEIDRDVINTVETARECLKKAIKNCKPGQTFCSLGDIIEAHAVDMKCSVVTDYCGHGVGKYFHCAPQVPHYARNRAAGIMKPGMVFTIEPMINQGKHKCITWPDDWTASTIDGKVSAQFEHTLLVTNDGVDILTARTKKSPGGPKNRISLKKAKA</sequence>
<dbReference type="Pfam" id="PF00557">
    <property type="entry name" value="Peptidase_M24"/>
    <property type="match status" value="1"/>
</dbReference>
<reference evidence="14" key="1">
    <citation type="journal article" date="2016" name="Genome Announc.">
        <title>Genome sequences of three species of Hanseniaspora isolated from spontaneous wine fermentations.</title>
        <authorList>
            <person name="Sternes P.R."/>
            <person name="Lee D."/>
            <person name="Kutyna D.R."/>
            <person name="Borneman A.R."/>
        </authorList>
    </citation>
    <scope>NUCLEOTIDE SEQUENCE [LARGE SCALE GENOMIC DNA]</scope>
    <source>
        <strain evidence="14">AWRI3578</strain>
    </source>
</reference>
<dbReference type="EMBL" id="LPNL01000009">
    <property type="protein sequence ID" value="OEJ81243.1"/>
    <property type="molecule type" value="Genomic_DNA"/>
</dbReference>
<evidence type="ECO:0000256" key="7">
    <source>
        <dbReference type="ARBA" id="ARBA00022833"/>
    </source>
</evidence>
<comment type="cofactor">
    <cofactor evidence="8">
        <name>Zn(2+)</name>
        <dbReference type="ChEBI" id="CHEBI:29105"/>
    </cofactor>
    <cofactor evidence="8">
        <name>Co(2+)</name>
        <dbReference type="ChEBI" id="CHEBI:48828"/>
    </cofactor>
    <cofactor evidence="8">
        <name>Mn(2+)</name>
        <dbReference type="ChEBI" id="CHEBI:29035"/>
    </cofactor>
    <cofactor evidence="8">
        <name>Fe(2+)</name>
        <dbReference type="ChEBI" id="CHEBI:29033"/>
    </cofactor>
    <text evidence="8">Binds 2 divalent metal cations per subunit. Has a high-affinity and a low affinity metal-binding site. The true nature of the physiological cofactor is under debate. The enzyme is active with zinc, cobalt, manganese or divalent iron ions. Has high activity with zinc; zinc cofactor is transferred into the active site region by the ZNG1 zinc chaperone.</text>
</comment>
<dbReference type="InterPro" id="IPR002467">
    <property type="entry name" value="Pept_M24A_MAP1"/>
</dbReference>
<keyword evidence="6 8" id="KW-0378">Hydrolase</keyword>
<keyword evidence="1 8" id="KW-0031">Aminopeptidase</keyword>
<evidence type="ECO:0000256" key="5">
    <source>
        <dbReference type="ARBA" id="ARBA00022771"/>
    </source>
</evidence>
<accession>A0A1E5R3T8</accession>
<keyword evidence="5 9" id="KW-0863">Zinc-finger</keyword>
<keyword evidence="2 8" id="KW-0963">Cytoplasm</keyword>
<dbReference type="Gene3D" id="3.90.230.10">
    <property type="entry name" value="Creatinase/methionine aminopeptidase superfamily"/>
    <property type="match status" value="1"/>
</dbReference>
<dbReference type="GO" id="GO:0004239">
    <property type="term" value="F:initiator methionyl aminopeptidase activity"/>
    <property type="evidence" value="ECO:0007669"/>
    <property type="project" value="UniProtKB-UniRule"/>
</dbReference>
<evidence type="ECO:0000256" key="1">
    <source>
        <dbReference type="ARBA" id="ARBA00022438"/>
    </source>
</evidence>
<feature type="binding site" evidence="8">
    <location>
        <position position="218"/>
    </location>
    <ligand>
        <name>Zn(2+)</name>
        <dbReference type="ChEBI" id="CHEBI:29105"/>
        <label>4</label>
        <note>catalytic</note>
    </ligand>
</feature>
<dbReference type="InterPro" id="IPR036005">
    <property type="entry name" value="Creatinase/aminopeptidase-like"/>
</dbReference>
<evidence type="ECO:0000256" key="4">
    <source>
        <dbReference type="ARBA" id="ARBA00022723"/>
    </source>
</evidence>
<dbReference type="Proteomes" id="UP000095605">
    <property type="component" value="Unassembled WGS sequence"/>
</dbReference>
<dbReference type="GO" id="GO:0008270">
    <property type="term" value="F:zinc ion binding"/>
    <property type="evidence" value="ECO:0007669"/>
    <property type="project" value="UniProtKB-KW"/>
</dbReference>
<dbReference type="InterPro" id="IPR000994">
    <property type="entry name" value="Pept_M24"/>
</dbReference>
<keyword evidence="7" id="KW-0862">Zinc</keyword>